<dbReference type="InterPro" id="IPR035437">
    <property type="entry name" value="SNase_OB-fold_sf"/>
</dbReference>
<dbReference type="InterPro" id="IPR016071">
    <property type="entry name" value="Staphylococal_nuclease_OB-fold"/>
</dbReference>
<protein>
    <recommendedName>
        <fullName evidence="3">TNase-like domain-containing protein</fullName>
    </recommendedName>
</protein>
<sequence length="361" mass="36156">MPVWLAVAGSVALPPAAMAPGAAVADEDPCLGGEGEAVRAVRALSGDGFRLDDGRVVRLALVAAPRISLPAHRGHGAVTMAEAASETGMPDAPSDAAGEADRAAGPDGAEADDDAGGASGDMPRDQDGAGSGAAVGDGRNRAAGLGGPEGDPAGLAAGAGMTADAAPVERAARAELARLVEGRDLLLHGGRIDRHGRTIAQAADAATGQGIAAALAAVGAVRVMPAGRGGGAGQDGACIRHLIAAEATARAAGRGLWAEPAFAVRRADDPALAAAAGSYVLVEGKVLSTGRSGPRHYLNFGTDFRSDFTAVIDDKDTARFTRAGVGPAALKGRVVRLRGWLDDRDGGFMRLGLPEEIEWVR</sequence>
<comment type="caution">
    <text evidence="4">The sequence shown here is derived from an EMBL/GenBank/DDBJ whole genome shotgun (WGS) entry which is preliminary data.</text>
</comment>
<dbReference type="AlphaFoldDB" id="A0A947DBE4"/>
<keyword evidence="5" id="KW-1185">Reference proteome</keyword>
<dbReference type="SMART" id="SM00318">
    <property type="entry name" value="SNc"/>
    <property type="match status" value="1"/>
</dbReference>
<proteinExistence type="predicted"/>
<feature type="signal peptide" evidence="2">
    <location>
        <begin position="1"/>
        <end position="19"/>
    </location>
</feature>
<dbReference type="EMBL" id="JAHHZF010000008">
    <property type="protein sequence ID" value="MBT9291149.1"/>
    <property type="molecule type" value="Genomic_DNA"/>
</dbReference>
<dbReference type="RefSeq" id="WP_261969719.1">
    <property type="nucleotide sequence ID" value="NZ_JAHHZF010000008.1"/>
</dbReference>
<name>A0A947DBE4_9HYPH</name>
<evidence type="ECO:0000313" key="5">
    <source>
        <dbReference type="Proteomes" id="UP000766595"/>
    </source>
</evidence>
<evidence type="ECO:0000313" key="4">
    <source>
        <dbReference type="EMBL" id="MBT9291149.1"/>
    </source>
</evidence>
<feature type="region of interest" description="Disordered" evidence="1">
    <location>
        <begin position="81"/>
        <end position="158"/>
    </location>
</feature>
<keyword evidence="2" id="KW-0732">Signal</keyword>
<dbReference type="Proteomes" id="UP000766595">
    <property type="component" value="Unassembled WGS sequence"/>
</dbReference>
<dbReference type="Gene3D" id="2.40.50.90">
    <property type="match status" value="1"/>
</dbReference>
<dbReference type="SUPFAM" id="SSF50199">
    <property type="entry name" value="Staphylococcal nuclease"/>
    <property type="match status" value="1"/>
</dbReference>
<reference evidence="4 5" key="1">
    <citation type="submission" date="2021-06" db="EMBL/GenBank/DDBJ databases">
        <authorList>
            <person name="Grouzdev D.S."/>
            <person name="Koziaeva V."/>
        </authorList>
    </citation>
    <scope>NUCLEOTIDE SEQUENCE [LARGE SCALE GENOMIC DNA]</scope>
    <source>
        <strain evidence="4 5">22</strain>
    </source>
</reference>
<accession>A0A947DBE4</accession>
<feature type="domain" description="TNase-like" evidence="3">
    <location>
        <begin position="34"/>
        <end position="259"/>
    </location>
</feature>
<gene>
    <name evidence="4" type="ORF">KL771_16915</name>
</gene>
<organism evidence="4 5">
    <name type="scientific">Prosthecodimorpha staleyi</name>
    <dbReference type="NCBI Taxonomy" id="2840188"/>
    <lineage>
        <taxon>Bacteria</taxon>
        <taxon>Pseudomonadati</taxon>
        <taxon>Pseudomonadota</taxon>
        <taxon>Alphaproteobacteria</taxon>
        <taxon>Hyphomicrobiales</taxon>
        <taxon>Ancalomicrobiaceae</taxon>
        <taxon>Prosthecodimorpha</taxon>
    </lineage>
</organism>
<evidence type="ECO:0000256" key="2">
    <source>
        <dbReference type="SAM" id="SignalP"/>
    </source>
</evidence>
<evidence type="ECO:0000259" key="3">
    <source>
        <dbReference type="SMART" id="SM00318"/>
    </source>
</evidence>
<feature type="chain" id="PRO_5037622436" description="TNase-like domain-containing protein" evidence="2">
    <location>
        <begin position="20"/>
        <end position="361"/>
    </location>
</feature>
<evidence type="ECO:0000256" key="1">
    <source>
        <dbReference type="SAM" id="MobiDB-lite"/>
    </source>
</evidence>